<comment type="caution">
    <text evidence="5">The sequence shown here is derived from an EMBL/GenBank/DDBJ whole genome shotgun (WGS) entry which is preliminary data.</text>
</comment>
<proteinExistence type="inferred from homology"/>
<keyword evidence="2 4" id="KW-0732">Signal</keyword>
<dbReference type="GO" id="GO:0030001">
    <property type="term" value="P:metal ion transport"/>
    <property type="evidence" value="ECO:0007669"/>
    <property type="project" value="InterPro"/>
</dbReference>
<dbReference type="PRINTS" id="PR00691">
    <property type="entry name" value="ADHESINB"/>
</dbReference>
<dbReference type="AlphaFoldDB" id="G5JI14"/>
<evidence type="ECO:0000313" key="5">
    <source>
        <dbReference type="EMBL" id="EHJ08207.1"/>
    </source>
</evidence>
<dbReference type="InterPro" id="IPR006128">
    <property type="entry name" value="Lipoprotein_PsaA-like"/>
</dbReference>
<dbReference type="GO" id="GO:0046872">
    <property type="term" value="F:metal ion binding"/>
    <property type="evidence" value="ECO:0007669"/>
    <property type="project" value="InterPro"/>
</dbReference>
<organism evidence="5 6">
    <name type="scientific">Staphylococcus simiae CCM 7213 = CCUG 51256</name>
    <dbReference type="NCBI Taxonomy" id="911238"/>
    <lineage>
        <taxon>Bacteria</taxon>
        <taxon>Bacillati</taxon>
        <taxon>Bacillota</taxon>
        <taxon>Bacilli</taxon>
        <taxon>Bacillales</taxon>
        <taxon>Staphylococcaceae</taxon>
        <taxon>Staphylococcus</taxon>
    </lineage>
</organism>
<dbReference type="Proteomes" id="UP000005413">
    <property type="component" value="Unassembled WGS sequence"/>
</dbReference>
<dbReference type="PANTHER" id="PTHR42953">
    <property type="entry name" value="HIGH-AFFINITY ZINC UPTAKE SYSTEM PROTEIN ZNUA-RELATED"/>
    <property type="match status" value="1"/>
</dbReference>
<gene>
    <name evidence="5" type="ORF">SS7213T_05481</name>
</gene>
<dbReference type="EMBL" id="AEUN01000377">
    <property type="protein sequence ID" value="EHJ08207.1"/>
    <property type="molecule type" value="Genomic_DNA"/>
</dbReference>
<accession>G5JI14</accession>
<dbReference type="InterPro" id="IPR006127">
    <property type="entry name" value="ZnuA-like"/>
</dbReference>
<protein>
    <submittedName>
        <fullName evidence="5">Adhesion lipoprotein, putative</fullName>
    </submittedName>
</protein>
<dbReference type="PROSITE" id="PS51257">
    <property type="entry name" value="PROKAR_LIPOPROTEIN"/>
    <property type="match status" value="1"/>
</dbReference>
<dbReference type="GO" id="GO:0007155">
    <property type="term" value="P:cell adhesion"/>
    <property type="evidence" value="ECO:0007669"/>
    <property type="project" value="InterPro"/>
</dbReference>
<dbReference type="SUPFAM" id="SSF53807">
    <property type="entry name" value="Helical backbone' metal receptor"/>
    <property type="match status" value="1"/>
</dbReference>
<evidence type="ECO:0000256" key="2">
    <source>
        <dbReference type="ARBA" id="ARBA00022729"/>
    </source>
</evidence>
<evidence type="ECO:0000256" key="1">
    <source>
        <dbReference type="ARBA" id="ARBA00022448"/>
    </source>
</evidence>
<evidence type="ECO:0000256" key="4">
    <source>
        <dbReference type="SAM" id="SignalP"/>
    </source>
</evidence>
<dbReference type="PANTHER" id="PTHR42953:SF8">
    <property type="entry name" value="ZINT DOMAIN-CONTAINING PROTEIN"/>
    <property type="match status" value="1"/>
</dbReference>
<dbReference type="InterPro" id="IPR050492">
    <property type="entry name" value="Bact_metal-bind_prot9"/>
</dbReference>
<dbReference type="RefSeq" id="WP_002463358.1">
    <property type="nucleotide sequence ID" value="NZ_AEUN01000377.1"/>
</dbReference>
<reference evidence="5 6" key="1">
    <citation type="journal article" date="2012" name="BMC Genomics">
        <title>Comparative genomic analysis of the genus Staphylococcus including Staphylococcus aureus and its newly described sister species Staphylococcus simiae.</title>
        <authorList>
            <person name="Suzuki H."/>
            <person name="Lefebure T."/>
            <person name="Pavinski Bitar P."/>
            <person name="Stanhope M.J."/>
        </authorList>
    </citation>
    <scope>NUCLEOTIDE SEQUENCE [LARGE SCALE GENOMIC DNA]</scope>
    <source>
        <strain evidence="5 6">CCM 7213</strain>
    </source>
</reference>
<evidence type="ECO:0000256" key="3">
    <source>
        <dbReference type="RuleBase" id="RU003512"/>
    </source>
</evidence>
<comment type="similarity">
    <text evidence="3">Belongs to the bacterial solute-binding protein 9 family.</text>
</comment>
<dbReference type="PATRIC" id="fig|911238.3.peg.920"/>
<keyword evidence="1 3" id="KW-0813">Transport</keyword>
<evidence type="ECO:0000313" key="6">
    <source>
        <dbReference type="Proteomes" id="UP000005413"/>
    </source>
</evidence>
<dbReference type="InterPro" id="IPR006129">
    <property type="entry name" value="AdhesinB"/>
</dbReference>
<keyword evidence="5" id="KW-0449">Lipoprotein</keyword>
<feature type="chain" id="PRO_5003479198" evidence="4">
    <location>
        <begin position="22"/>
        <end position="307"/>
    </location>
</feature>
<dbReference type="Gene3D" id="3.40.50.1980">
    <property type="entry name" value="Nitrogenase molybdenum iron protein domain"/>
    <property type="match status" value="2"/>
</dbReference>
<dbReference type="PRINTS" id="PR00690">
    <property type="entry name" value="ADHESNFAMILY"/>
</dbReference>
<dbReference type="Pfam" id="PF01297">
    <property type="entry name" value="ZnuA"/>
    <property type="match status" value="1"/>
</dbReference>
<feature type="signal peptide" evidence="4">
    <location>
        <begin position="1"/>
        <end position="21"/>
    </location>
</feature>
<dbReference type="OrthoDB" id="9810636at2"/>
<keyword evidence="6" id="KW-1185">Reference proteome</keyword>
<name>G5JI14_9STAP</name>
<sequence>MKKIVFIVALLMMSISIVACGNNNEHNKDNISEKNKMKIFTTTFAFQSITSQIGGKYTEVKSIYPAGADIHSYEPTQKDMLQIAKGDLFIYSSNTMDPVAGKIAKSINNKEMKLPLAESLKSSQLLKADEDEHSEYDPHIWLDPVVDRTFAKEIKNKLIEQDPKHRSYYEDNYKKVDKDLKNINEQLVKATKHAKRHKVIISHDSLGYLAKRYNFEQEGVNGMNDEEPSQKKVLSIVHDIKDAKMPYVLYEQNISSKVTDVIKKETDTEPLSFHNMATLTKEEQNQDITYQSLMKKNIRSLQKALND</sequence>